<protein>
    <recommendedName>
        <fullName evidence="4">Ribosomal protein</fullName>
    </recommendedName>
</protein>
<comment type="caution">
    <text evidence="2">The sequence shown here is derived from an EMBL/GenBank/DDBJ whole genome shotgun (WGS) entry which is preliminary data.</text>
</comment>
<feature type="region of interest" description="Disordered" evidence="1">
    <location>
        <begin position="1"/>
        <end position="35"/>
    </location>
</feature>
<organism evidence="2 3">
    <name type="scientific">Pristionchus entomophagus</name>
    <dbReference type="NCBI Taxonomy" id="358040"/>
    <lineage>
        <taxon>Eukaryota</taxon>
        <taxon>Metazoa</taxon>
        <taxon>Ecdysozoa</taxon>
        <taxon>Nematoda</taxon>
        <taxon>Chromadorea</taxon>
        <taxon>Rhabditida</taxon>
        <taxon>Rhabditina</taxon>
        <taxon>Diplogasteromorpha</taxon>
        <taxon>Diplogasteroidea</taxon>
        <taxon>Neodiplogasteridae</taxon>
        <taxon>Pristionchus</taxon>
    </lineage>
</organism>
<sequence length="99" mass="10794">MVPLTASRARHSVSSTTSSALIRRTSQLPSRPLGSAPRASVVFARIMGHSNDNEKMLFGEPISAAKALNHGFLSHVFPKAEFHQKATALVEKFAKFPKH</sequence>
<dbReference type="Gene3D" id="3.90.226.10">
    <property type="entry name" value="2-enoyl-CoA Hydratase, Chain A, domain 1"/>
    <property type="match status" value="1"/>
</dbReference>
<gene>
    <name evidence="2" type="ORF">PENTCL1PPCAC_24622</name>
</gene>
<dbReference type="SUPFAM" id="SSF52096">
    <property type="entry name" value="ClpP/crotonase"/>
    <property type="match status" value="1"/>
</dbReference>
<evidence type="ECO:0000256" key="1">
    <source>
        <dbReference type="SAM" id="MobiDB-lite"/>
    </source>
</evidence>
<feature type="non-terminal residue" evidence="2">
    <location>
        <position position="99"/>
    </location>
</feature>
<evidence type="ECO:0008006" key="4">
    <source>
        <dbReference type="Google" id="ProtNLM"/>
    </source>
</evidence>
<reference evidence="2" key="1">
    <citation type="submission" date="2023-10" db="EMBL/GenBank/DDBJ databases">
        <title>Genome assembly of Pristionchus species.</title>
        <authorList>
            <person name="Yoshida K."/>
            <person name="Sommer R.J."/>
        </authorList>
    </citation>
    <scope>NUCLEOTIDE SEQUENCE</scope>
    <source>
        <strain evidence="2">RS0144</strain>
    </source>
</reference>
<dbReference type="InterPro" id="IPR029045">
    <property type="entry name" value="ClpP/crotonase-like_dom_sf"/>
</dbReference>
<dbReference type="Pfam" id="PF00378">
    <property type="entry name" value="ECH_1"/>
    <property type="match status" value="1"/>
</dbReference>
<dbReference type="InterPro" id="IPR001753">
    <property type="entry name" value="Enoyl-CoA_hydra/iso"/>
</dbReference>
<dbReference type="EMBL" id="BTSX01000005">
    <property type="protein sequence ID" value="GMT02448.1"/>
    <property type="molecule type" value="Genomic_DNA"/>
</dbReference>
<proteinExistence type="predicted"/>
<dbReference type="Proteomes" id="UP001432027">
    <property type="component" value="Unassembled WGS sequence"/>
</dbReference>
<name>A0AAV5U708_9BILA</name>
<accession>A0AAV5U708</accession>
<evidence type="ECO:0000313" key="3">
    <source>
        <dbReference type="Proteomes" id="UP001432027"/>
    </source>
</evidence>
<evidence type="ECO:0000313" key="2">
    <source>
        <dbReference type="EMBL" id="GMT02448.1"/>
    </source>
</evidence>
<dbReference type="AlphaFoldDB" id="A0AAV5U708"/>
<feature type="compositionally biased region" description="Polar residues" evidence="1">
    <location>
        <begin position="12"/>
        <end position="29"/>
    </location>
</feature>
<keyword evidence="3" id="KW-1185">Reference proteome</keyword>